<comment type="caution">
    <text evidence="1">The sequence shown here is derived from an EMBL/GenBank/DDBJ whole genome shotgun (WGS) entry which is preliminary data.</text>
</comment>
<keyword evidence="2" id="KW-1185">Reference proteome</keyword>
<evidence type="ECO:0000313" key="1">
    <source>
        <dbReference type="EMBL" id="RRR45239.1"/>
    </source>
</evidence>
<dbReference type="Proteomes" id="UP000268891">
    <property type="component" value="Unassembled WGS sequence"/>
</dbReference>
<dbReference type="EMBL" id="RRZR01000016">
    <property type="protein sequence ID" value="RRR45239.1"/>
    <property type="molecule type" value="Genomic_DNA"/>
</dbReference>
<protein>
    <submittedName>
        <fullName evidence="1">Sensor domain-containing protein</fullName>
    </submittedName>
</protein>
<evidence type="ECO:0000313" key="2">
    <source>
        <dbReference type="Proteomes" id="UP000268891"/>
    </source>
</evidence>
<gene>
    <name evidence="1" type="ORF">EHH44_10050</name>
</gene>
<organism evidence="1 2">
    <name type="scientific">Mycolicibacter terrae</name>
    <dbReference type="NCBI Taxonomy" id="1788"/>
    <lineage>
        <taxon>Bacteria</taxon>
        <taxon>Bacillati</taxon>
        <taxon>Actinomycetota</taxon>
        <taxon>Actinomycetes</taxon>
        <taxon>Mycobacteriales</taxon>
        <taxon>Mycobacteriaceae</taxon>
        <taxon>Mycolicibacter</taxon>
    </lineage>
</organism>
<proteinExistence type="predicted"/>
<reference evidence="1" key="1">
    <citation type="submission" date="2018-11" db="EMBL/GenBank/DDBJ databases">
        <authorList>
            <person name="Sattar A."/>
            <person name="Zunita Z."/>
            <person name="Jalila A."/>
            <person name="Saleha A.A."/>
        </authorList>
    </citation>
    <scope>NUCLEOTIDE SEQUENCE</scope>
    <source>
        <strain evidence="1">F12-74</strain>
    </source>
</reference>
<name>A0ACD2ENS9_9MYCO</name>
<sequence length="234" mass="25345">MVRLRHGRAVPSRHRRSCVVGAIAAAALGAFPAPAVADDNWVQPGQVMTLIPSDDEVSGYAGMPMSSTGPVSMVPAPPERLRQRDDCRAFYEVGTTELVGSNYASHRWQRWENRSQDAAAVVAVTTFPSVAEADAAFTNTYNRPAIDRCRNARLAGADVDPGVTMDLVHIESNPDARVISWLLSARHNGANMGFTSAFLVAVGANFMIEVMTSQWGNAAVTMDRLSQHVLDRVH</sequence>
<accession>A0ACD2ENS9</accession>